<organism evidence="2">
    <name type="scientific">hydrothermal vent metagenome</name>
    <dbReference type="NCBI Taxonomy" id="652676"/>
    <lineage>
        <taxon>unclassified sequences</taxon>
        <taxon>metagenomes</taxon>
        <taxon>ecological metagenomes</taxon>
    </lineage>
</organism>
<dbReference type="Gene3D" id="3.40.50.12370">
    <property type="match status" value="1"/>
</dbReference>
<dbReference type="CDD" id="cd00293">
    <property type="entry name" value="USP-like"/>
    <property type="match status" value="1"/>
</dbReference>
<dbReference type="AlphaFoldDB" id="A0A3B0SFV6"/>
<reference evidence="2" key="1">
    <citation type="submission" date="2018-06" db="EMBL/GenBank/DDBJ databases">
        <authorList>
            <person name="Zhirakovskaya E."/>
        </authorList>
    </citation>
    <scope>NUCLEOTIDE SEQUENCE</scope>
</reference>
<dbReference type="Pfam" id="PF00582">
    <property type="entry name" value="Usp"/>
    <property type="match status" value="1"/>
</dbReference>
<protein>
    <submittedName>
        <fullName evidence="2">Universal stress protein family protein</fullName>
    </submittedName>
</protein>
<proteinExistence type="predicted"/>
<name>A0A3B0SFV6_9ZZZZ</name>
<dbReference type="EMBL" id="UOEG01000249">
    <property type="protein sequence ID" value="VAW02993.1"/>
    <property type="molecule type" value="Genomic_DNA"/>
</dbReference>
<accession>A0A3B0SFV6</accession>
<gene>
    <name evidence="2" type="ORF">MNBD_ALPHA07-124</name>
</gene>
<dbReference type="InterPro" id="IPR006015">
    <property type="entry name" value="Universal_stress_UspA"/>
</dbReference>
<sequence>MLLRQARDIDADMIVMGAYGHSRFREAIFGGATRYMLEKATVPMLMAH</sequence>
<feature type="domain" description="UspA" evidence="1">
    <location>
        <begin position="2"/>
        <end position="47"/>
    </location>
</feature>
<evidence type="ECO:0000259" key="1">
    <source>
        <dbReference type="Pfam" id="PF00582"/>
    </source>
</evidence>
<evidence type="ECO:0000313" key="2">
    <source>
        <dbReference type="EMBL" id="VAW02993.1"/>
    </source>
</evidence>
<dbReference type="PRINTS" id="PR01438">
    <property type="entry name" value="UNVRSLSTRESS"/>
</dbReference>
<dbReference type="InterPro" id="IPR006016">
    <property type="entry name" value="UspA"/>
</dbReference>
<dbReference type="SUPFAM" id="SSF52402">
    <property type="entry name" value="Adenine nucleotide alpha hydrolases-like"/>
    <property type="match status" value="1"/>
</dbReference>